<evidence type="ECO:0000259" key="1">
    <source>
        <dbReference type="Pfam" id="PF14244"/>
    </source>
</evidence>
<sequence length="66" mass="7497">MAFEKYDVLFVRLTEKNYSAWAFQFQIFVTGKDSWGHVDGSTLAPNKDTETVAHAQWAVKDAQVMA</sequence>
<protein>
    <recommendedName>
        <fullName evidence="1">Retrotransposon Copia-like N-terminal domain-containing protein</fullName>
    </recommendedName>
</protein>
<keyword evidence="3" id="KW-1185">Reference proteome</keyword>
<accession>A0A151R706</accession>
<dbReference type="Pfam" id="PF14244">
    <property type="entry name" value="Retrotran_gag_3"/>
    <property type="match status" value="1"/>
</dbReference>
<evidence type="ECO:0000313" key="3">
    <source>
        <dbReference type="Proteomes" id="UP000075243"/>
    </source>
</evidence>
<reference evidence="2" key="1">
    <citation type="journal article" date="2012" name="Nat. Biotechnol.">
        <title>Draft genome sequence of pigeonpea (Cajanus cajan), an orphan legume crop of resource-poor farmers.</title>
        <authorList>
            <person name="Varshney R.K."/>
            <person name="Chen W."/>
            <person name="Li Y."/>
            <person name="Bharti A.K."/>
            <person name="Saxena R.K."/>
            <person name="Schlueter J.A."/>
            <person name="Donoghue M.T."/>
            <person name="Azam S."/>
            <person name="Fan G."/>
            <person name="Whaley A.M."/>
            <person name="Farmer A.D."/>
            <person name="Sheridan J."/>
            <person name="Iwata A."/>
            <person name="Tuteja R."/>
            <person name="Penmetsa R.V."/>
            <person name="Wu W."/>
            <person name="Upadhyaya H.D."/>
            <person name="Yang S.P."/>
            <person name="Shah T."/>
            <person name="Saxena K.B."/>
            <person name="Michael T."/>
            <person name="McCombie W.R."/>
            <person name="Yang B."/>
            <person name="Zhang G."/>
            <person name="Yang H."/>
            <person name="Wang J."/>
            <person name="Spillane C."/>
            <person name="Cook D.R."/>
            <person name="May G.D."/>
            <person name="Xu X."/>
            <person name="Jackson S.A."/>
        </authorList>
    </citation>
    <scope>NUCLEOTIDE SEQUENCE [LARGE SCALE GENOMIC DNA]</scope>
</reference>
<dbReference type="InterPro" id="IPR029472">
    <property type="entry name" value="Copia-like_N"/>
</dbReference>
<dbReference type="AlphaFoldDB" id="A0A151R706"/>
<dbReference type="OMA" id="NYSACAF"/>
<proteinExistence type="predicted"/>
<dbReference type="EMBL" id="KQ484003">
    <property type="protein sequence ID" value="KYP38424.1"/>
    <property type="molecule type" value="Genomic_DNA"/>
</dbReference>
<dbReference type="Gramene" id="C.cajan_40341.t">
    <property type="protein sequence ID" value="C.cajan_40341.t.cds1"/>
    <property type="gene ID" value="C.cajan_40341"/>
</dbReference>
<gene>
    <name evidence="2" type="ORF">KK1_040338</name>
</gene>
<organism evidence="2 3">
    <name type="scientific">Cajanus cajan</name>
    <name type="common">Pigeon pea</name>
    <name type="synonym">Cajanus indicus</name>
    <dbReference type="NCBI Taxonomy" id="3821"/>
    <lineage>
        <taxon>Eukaryota</taxon>
        <taxon>Viridiplantae</taxon>
        <taxon>Streptophyta</taxon>
        <taxon>Embryophyta</taxon>
        <taxon>Tracheophyta</taxon>
        <taxon>Spermatophyta</taxon>
        <taxon>Magnoliopsida</taxon>
        <taxon>eudicotyledons</taxon>
        <taxon>Gunneridae</taxon>
        <taxon>Pentapetalae</taxon>
        <taxon>rosids</taxon>
        <taxon>fabids</taxon>
        <taxon>Fabales</taxon>
        <taxon>Fabaceae</taxon>
        <taxon>Papilionoideae</taxon>
        <taxon>50 kb inversion clade</taxon>
        <taxon>NPAAA clade</taxon>
        <taxon>indigoferoid/millettioid clade</taxon>
        <taxon>Phaseoleae</taxon>
        <taxon>Cajanus</taxon>
    </lineage>
</organism>
<dbReference type="Proteomes" id="UP000075243">
    <property type="component" value="Unassembled WGS sequence"/>
</dbReference>
<feature type="domain" description="Retrotransposon Copia-like N-terminal" evidence="1">
    <location>
        <begin position="11"/>
        <end position="46"/>
    </location>
</feature>
<evidence type="ECO:0000313" key="2">
    <source>
        <dbReference type="EMBL" id="KYP38424.1"/>
    </source>
</evidence>
<name>A0A151R706_CAJCA</name>